<evidence type="ECO:0000313" key="1">
    <source>
        <dbReference type="EMBL" id="QFS48015.1"/>
    </source>
</evidence>
<accession>A0A5P8W5J6</accession>
<organism evidence="1 2">
    <name type="scientific">Nostoc sphaeroides CCNUC1</name>
    <dbReference type="NCBI Taxonomy" id="2653204"/>
    <lineage>
        <taxon>Bacteria</taxon>
        <taxon>Bacillati</taxon>
        <taxon>Cyanobacteriota</taxon>
        <taxon>Cyanophyceae</taxon>
        <taxon>Nostocales</taxon>
        <taxon>Nostocaceae</taxon>
        <taxon>Nostoc</taxon>
    </lineage>
</organism>
<name>A0A5P8W5J6_9NOSO</name>
<dbReference type="Proteomes" id="UP000326678">
    <property type="component" value="Chromosome Gxm1"/>
</dbReference>
<dbReference type="AlphaFoldDB" id="A0A5P8W5J6"/>
<dbReference type="KEGG" id="nsh:GXM_05507"/>
<proteinExistence type="predicted"/>
<protein>
    <submittedName>
        <fullName evidence="1">Uncharacterized protein</fullName>
    </submittedName>
</protein>
<keyword evidence="2" id="KW-1185">Reference proteome</keyword>
<sequence>MQGEVYSSRVQQMKWYSISNLSYKDKGYKLMSIKIVFKLTTIKI</sequence>
<dbReference type="EMBL" id="CP045226">
    <property type="protein sequence ID" value="QFS48015.1"/>
    <property type="molecule type" value="Genomic_DNA"/>
</dbReference>
<evidence type="ECO:0000313" key="2">
    <source>
        <dbReference type="Proteomes" id="UP000326678"/>
    </source>
</evidence>
<gene>
    <name evidence="1" type="ORF">GXM_05507</name>
</gene>
<reference evidence="1 2" key="1">
    <citation type="submission" date="2019-10" db="EMBL/GenBank/DDBJ databases">
        <title>Genomic and transcriptomic insights into the perfect genentic adaptation of a filamentous nitrogen-fixing cyanobacterium to rice fields.</title>
        <authorList>
            <person name="Chen Z."/>
        </authorList>
    </citation>
    <scope>NUCLEOTIDE SEQUENCE [LARGE SCALE GENOMIC DNA]</scope>
    <source>
        <strain evidence="1">CCNUC1</strain>
    </source>
</reference>